<dbReference type="OrthoDB" id="7916371at2"/>
<evidence type="ECO:0008006" key="4">
    <source>
        <dbReference type="Google" id="ProtNLM"/>
    </source>
</evidence>
<dbReference type="HOGENOM" id="CLU_2047952_0_0_5"/>
<keyword evidence="1" id="KW-0812">Transmembrane</keyword>
<name>D5RM64_9PROT</name>
<dbReference type="EMBL" id="ADVL01000351">
    <property type="protein sequence ID" value="EFH11616.1"/>
    <property type="molecule type" value="Genomic_DNA"/>
</dbReference>
<sequence length="120" mass="13016">MIPPLPTTWPEVAAFCGVITAVGGMIYALLRWKLQGDFVTKADKADIAALGARLDAVENRLAAVPSHDDFRHLAGRVGQVERQVDVVAADVRGITSAMARVERHLDMLVQHHLPKGKDLA</sequence>
<proteinExistence type="predicted"/>
<dbReference type="AlphaFoldDB" id="D5RM64"/>
<dbReference type="InterPro" id="IPR020269">
    <property type="entry name" value="Phage_Mu_Releasin"/>
</dbReference>
<keyword evidence="1" id="KW-1133">Transmembrane helix</keyword>
<evidence type="ECO:0000313" key="2">
    <source>
        <dbReference type="EMBL" id="EFH11616.1"/>
    </source>
</evidence>
<keyword evidence="3" id="KW-1185">Reference proteome</keyword>
<reference evidence="2 3" key="1">
    <citation type="submission" date="2010-04" db="EMBL/GenBank/DDBJ databases">
        <authorList>
            <person name="Qin X."/>
            <person name="Bachman B."/>
            <person name="Battles P."/>
            <person name="Bell A."/>
            <person name="Bess C."/>
            <person name="Bickham C."/>
            <person name="Chaboub L."/>
            <person name="Chen D."/>
            <person name="Coyle M."/>
            <person name="Deiros D.R."/>
            <person name="Dinh H."/>
            <person name="Forbes L."/>
            <person name="Fowler G."/>
            <person name="Francisco L."/>
            <person name="Fu Q."/>
            <person name="Gubbala S."/>
            <person name="Hale W."/>
            <person name="Han Y."/>
            <person name="Hemphill L."/>
            <person name="Highlander S.K."/>
            <person name="Hirani K."/>
            <person name="Hogues M."/>
            <person name="Jackson L."/>
            <person name="Jakkamsetti A."/>
            <person name="Javaid M."/>
            <person name="Jiang H."/>
            <person name="Korchina V."/>
            <person name="Kovar C."/>
            <person name="Lara F."/>
            <person name="Lee S."/>
            <person name="Mata R."/>
            <person name="Mathew T."/>
            <person name="Moen C."/>
            <person name="Morales K."/>
            <person name="Munidasa M."/>
            <person name="Nazareth L."/>
            <person name="Ngo R."/>
            <person name="Nguyen L."/>
            <person name="Okwuonu G."/>
            <person name="Ongeri F."/>
            <person name="Patil S."/>
            <person name="Petrosino J."/>
            <person name="Pham C."/>
            <person name="Pham P."/>
            <person name="Pu L.-L."/>
            <person name="Puazo M."/>
            <person name="Raj R."/>
            <person name="Reid J."/>
            <person name="Rouhana J."/>
            <person name="Saada N."/>
            <person name="Shang Y."/>
            <person name="Simmons D."/>
            <person name="Thornton R."/>
            <person name="Warren J."/>
            <person name="Weissenberger G."/>
            <person name="Zhang J."/>
            <person name="Zhang L."/>
            <person name="Zhou C."/>
            <person name="Zhu D."/>
            <person name="Muzny D."/>
            <person name="Worley K."/>
            <person name="Gibbs R."/>
        </authorList>
    </citation>
    <scope>NUCLEOTIDE SEQUENCE [LARGE SCALE GENOMIC DNA]</scope>
    <source>
        <strain evidence="2 3">ATCC 49957</strain>
    </source>
</reference>
<accession>D5RM64</accession>
<gene>
    <name evidence="2" type="ORF">HMPREF0731_2175</name>
</gene>
<protein>
    <recommendedName>
        <fullName evidence="4">DUF2730 family protein</fullName>
    </recommendedName>
</protein>
<dbReference type="Proteomes" id="UP000005324">
    <property type="component" value="Unassembled WGS sequence"/>
</dbReference>
<dbReference type="Pfam" id="PF10805">
    <property type="entry name" value="DUF2730"/>
    <property type="match status" value="1"/>
</dbReference>
<comment type="caution">
    <text evidence="2">The sequence shown here is derived from an EMBL/GenBank/DDBJ whole genome shotgun (WGS) entry which is preliminary data.</text>
</comment>
<evidence type="ECO:0000256" key="1">
    <source>
        <dbReference type="SAM" id="Phobius"/>
    </source>
</evidence>
<feature type="transmembrane region" description="Helical" evidence="1">
    <location>
        <begin position="12"/>
        <end position="30"/>
    </location>
</feature>
<organism evidence="2 3">
    <name type="scientific">Pseudoroseomonas cervicalis ATCC 49957</name>
    <dbReference type="NCBI Taxonomy" id="525371"/>
    <lineage>
        <taxon>Bacteria</taxon>
        <taxon>Pseudomonadati</taxon>
        <taxon>Pseudomonadota</taxon>
        <taxon>Alphaproteobacteria</taxon>
        <taxon>Acetobacterales</taxon>
        <taxon>Roseomonadaceae</taxon>
        <taxon>Roseomonas</taxon>
    </lineage>
</organism>
<keyword evidence="1" id="KW-0472">Membrane</keyword>
<evidence type="ECO:0000313" key="3">
    <source>
        <dbReference type="Proteomes" id="UP000005324"/>
    </source>
</evidence>
<dbReference type="RefSeq" id="WP_007004592.1">
    <property type="nucleotide sequence ID" value="NZ_GG770779.1"/>
</dbReference>